<dbReference type="SUPFAM" id="SSF53756">
    <property type="entry name" value="UDP-Glycosyltransferase/glycogen phosphorylase"/>
    <property type="match status" value="1"/>
</dbReference>
<evidence type="ECO:0000256" key="3">
    <source>
        <dbReference type="PROSITE-ProRule" id="PRU00339"/>
    </source>
</evidence>
<dbReference type="InterPro" id="IPR011990">
    <property type="entry name" value="TPR-like_helical_dom_sf"/>
</dbReference>
<evidence type="ECO:0000256" key="2">
    <source>
        <dbReference type="ARBA" id="ARBA00022803"/>
    </source>
</evidence>
<organism evidence="4 5">
    <name type="scientific">Lichenicoccus roseus</name>
    <dbReference type="NCBI Taxonomy" id="2683649"/>
    <lineage>
        <taxon>Bacteria</taxon>
        <taxon>Pseudomonadati</taxon>
        <taxon>Pseudomonadota</taxon>
        <taxon>Alphaproteobacteria</taxon>
        <taxon>Acetobacterales</taxon>
        <taxon>Acetobacteraceae</taxon>
        <taxon>Lichenicoccus</taxon>
    </lineage>
</organism>
<dbReference type="Pfam" id="PF13181">
    <property type="entry name" value="TPR_8"/>
    <property type="match status" value="1"/>
</dbReference>
<keyword evidence="2 3" id="KW-0802">TPR repeat</keyword>
<accession>A0A5R9JDL8</accession>
<evidence type="ECO:0000313" key="4">
    <source>
        <dbReference type="EMBL" id="TLU72388.1"/>
    </source>
</evidence>
<dbReference type="RefSeq" id="WP_138325850.1">
    <property type="nucleotide sequence ID" value="NZ_VCDI01000003.1"/>
</dbReference>
<dbReference type="PROSITE" id="PS50005">
    <property type="entry name" value="TPR"/>
    <property type="match status" value="1"/>
</dbReference>
<keyword evidence="5" id="KW-1185">Reference proteome</keyword>
<evidence type="ECO:0000256" key="1">
    <source>
        <dbReference type="ARBA" id="ARBA00022737"/>
    </source>
</evidence>
<name>A0A5R9JDL8_9PROT</name>
<sequence>MERLVVADSLPDPDNPAEPCPLGPRAVMLGQFAQALPVLRRAAPGGESLEQSIWQALCLDELGRRGEALEVLETAARSNLPQTYGAHFALGLMMARFGRHEEAARLFTGCAVMQPTRPDARHHLGKSLQASGHIDAAVEAFTGAMRLDPGNADIFVDLSSALCDAGRFAEGLIAAQVASVISPACPEAHNNIGYALLSLNRSIKALPAYETAIALRAGFTHARFGHAVALLKSGDFVRGWRQYEARWQDCQIARSDLGPAWRGEDLRNTTILLHAEQGLGDTLQFVRFAPLVAARGARVVLEVPASLVELLHGVEGVADVIACGDPLPPIDWHCPMASLPLLFDLRIDAVPAAPYLRAPASFETPCCHEHADLRVGLVWAGDARPSDTRSNLIDRRRSTSLGTLAPLFAIQGVRFASYQLGPPRAQIEDAGLPVVDAMHGVTSFADTAARLAGCDLLISVDTAMVHLAGGLGKPVWMLSRFDGCWRWLEETSETPWYPSMRIFRQPTPGD</sequence>
<dbReference type="EMBL" id="VCDI01000003">
    <property type="protein sequence ID" value="TLU72388.1"/>
    <property type="molecule type" value="Genomic_DNA"/>
</dbReference>
<dbReference type="PANTHER" id="PTHR44858:SF1">
    <property type="entry name" value="UDP-N-ACETYLGLUCOSAMINE--PEPTIDE N-ACETYLGLUCOSAMINYLTRANSFERASE SPINDLY-RELATED"/>
    <property type="match status" value="1"/>
</dbReference>
<gene>
    <name evidence="4" type="ORF">FE263_09945</name>
</gene>
<dbReference type="Proteomes" id="UP000305654">
    <property type="component" value="Unassembled WGS sequence"/>
</dbReference>
<proteinExistence type="predicted"/>
<dbReference type="AlphaFoldDB" id="A0A5R9JDL8"/>
<dbReference type="Gene3D" id="3.40.50.2000">
    <property type="entry name" value="Glycogen Phosphorylase B"/>
    <property type="match status" value="1"/>
</dbReference>
<keyword evidence="1" id="KW-0677">Repeat</keyword>
<dbReference type="InterPro" id="IPR050498">
    <property type="entry name" value="Ycf3"/>
</dbReference>
<dbReference type="SUPFAM" id="SSF48452">
    <property type="entry name" value="TPR-like"/>
    <property type="match status" value="1"/>
</dbReference>
<protein>
    <submittedName>
        <fullName evidence="4">Tetratricopeptide repeat protein</fullName>
    </submittedName>
</protein>
<dbReference type="OrthoDB" id="9778733at2"/>
<dbReference type="Pfam" id="PF13432">
    <property type="entry name" value="TPR_16"/>
    <property type="match status" value="2"/>
</dbReference>
<feature type="repeat" description="TPR" evidence="3">
    <location>
        <begin position="118"/>
        <end position="151"/>
    </location>
</feature>
<reference evidence="4 5" key="1">
    <citation type="submission" date="2019-05" db="EMBL/GenBank/DDBJ databases">
        <authorList>
            <person name="Pankratov T."/>
            <person name="Grouzdev D."/>
        </authorList>
    </citation>
    <scope>NUCLEOTIDE SEQUENCE [LARGE SCALE GENOMIC DNA]</scope>
    <source>
        <strain evidence="4 5">KEBCLARHB70R</strain>
    </source>
</reference>
<comment type="caution">
    <text evidence="4">The sequence shown here is derived from an EMBL/GenBank/DDBJ whole genome shotgun (WGS) entry which is preliminary data.</text>
</comment>
<dbReference type="Gene3D" id="1.25.40.10">
    <property type="entry name" value="Tetratricopeptide repeat domain"/>
    <property type="match status" value="1"/>
</dbReference>
<dbReference type="SMART" id="SM00028">
    <property type="entry name" value="TPR"/>
    <property type="match status" value="2"/>
</dbReference>
<dbReference type="InterPro" id="IPR019734">
    <property type="entry name" value="TPR_rpt"/>
</dbReference>
<evidence type="ECO:0000313" key="5">
    <source>
        <dbReference type="Proteomes" id="UP000305654"/>
    </source>
</evidence>
<dbReference type="PANTHER" id="PTHR44858">
    <property type="entry name" value="TETRATRICOPEPTIDE REPEAT PROTEIN 6"/>
    <property type="match status" value="1"/>
</dbReference>